<keyword evidence="4 5" id="KW-0413">Isomerase</keyword>
<dbReference type="RefSeq" id="XP_002503998.1">
    <property type="nucleotide sequence ID" value="XM_002503952.1"/>
</dbReference>
<organism evidence="8 9">
    <name type="scientific">Micromonas commoda (strain RCC299 / NOUM17 / CCMP2709)</name>
    <name type="common">Picoplanktonic green alga</name>
    <dbReference type="NCBI Taxonomy" id="296587"/>
    <lineage>
        <taxon>Eukaryota</taxon>
        <taxon>Viridiplantae</taxon>
        <taxon>Chlorophyta</taxon>
        <taxon>Mamiellophyceae</taxon>
        <taxon>Mamiellales</taxon>
        <taxon>Mamiellaceae</taxon>
        <taxon>Micromonas</taxon>
    </lineage>
</organism>
<dbReference type="PANTHER" id="PTHR43811">
    <property type="entry name" value="FKBP-TYPE PEPTIDYL-PROLYL CIS-TRANS ISOMERASE FKPA"/>
    <property type="match status" value="1"/>
</dbReference>
<dbReference type="InterPro" id="IPR001179">
    <property type="entry name" value="PPIase_FKBP_dom"/>
</dbReference>
<reference evidence="8 9" key="1">
    <citation type="journal article" date="2009" name="Science">
        <title>Green evolution and dynamic adaptations revealed by genomes of the marine picoeukaryotes Micromonas.</title>
        <authorList>
            <person name="Worden A.Z."/>
            <person name="Lee J.H."/>
            <person name="Mock T."/>
            <person name="Rouze P."/>
            <person name="Simmons M.P."/>
            <person name="Aerts A.L."/>
            <person name="Allen A.E."/>
            <person name="Cuvelier M.L."/>
            <person name="Derelle E."/>
            <person name="Everett M.V."/>
            <person name="Foulon E."/>
            <person name="Grimwood J."/>
            <person name="Gundlach H."/>
            <person name="Henrissat B."/>
            <person name="Napoli C."/>
            <person name="McDonald S.M."/>
            <person name="Parker M.S."/>
            <person name="Rombauts S."/>
            <person name="Salamov A."/>
            <person name="Von Dassow P."/>
            <person name="Badger J.H."/>
            <person name="Coutinho P.M."/>
            <person name="Demir E."/>
            <person name="Dubchak I."/>
            <person name="Gentemann C."/>
            <person name="Eikrem W."/>
            <person name="Gready J.E."/>
            <person name="John U."/>
            <person name="Lanier W."/>
            <person name="Lindquist E.A."/>
            <person name="Lucas S."/>
            <person name="Mayer K.F."/>
            <person name="Moreau H."/>
            <person name="Not F."/>
            <person name="Otillar R."/>
            <person name="Panaud O."/>
            <person name="Pangilinan J."/>
            <person name="Paulsen I."/>
            <person name="Piegu B."/>
            <person name="Poliakov A."/>
            <person name="Robbens S."/>
            <person name="Schmutz J."/>
            <person name="Toulza E."/>
            <person name="Wyss T."/>
            <person name="Zelensky A."/>
            <person name="Zhou K."/>
            <person name="Armbrust E.V."/>
            <person name="Bhattacharya D."/>
            <person name="Goodenough U.W."/>
            <person name="Van de Peer Y."/>
            <person name="Grigoriev I.V."/>
        </authorList>
    </citation>
    <scope>NUCLEOTIDE SEQUENCE [LARGE SCALE GENOMIC DNA]</scope>
    <source>
        <strain evidence="9">RCC299 / NOUM17</strain>
    </source>
</reference>
<evidence type="ECO:0000313" key="8">
    <source>
        <dbReference type="EMBL" id="ACO65256.1"/>
    </source>
</evidence>
<gene>
    <name evidence="8" type="ORF">MICPUN_51040</name>
</gene>
<dbReference type="OrthoDB" id="1902587at2759"/>
<comment type="catalytic activity">
    <reaction evidence="1 5">
        <text>[protein]-peptidylproline (omega=180) = [protein]-peptidylproline (omega=0)</text>
        <dbReference type="Rhea" id="RHEA:16237"/>
        <dbReference type="Rhea" id="RHEA-COMP:10747"/>
        <dbReference type="Rhea" id="RHEA-COMP:10748"/>
        <dbReference type="ChEBI" id="CHEBI:83833"/>
        <dbReference type="ChEBI" id="CHEBI:83834"/>
        <dbReference type="EC" id="5.2.1.8"/>
    </reaction>
</comment>
<evidence type="ECO:0000259" key="7">
    <source>
        <dbReference type="PROSITE" id="PS50059"/>
    </source>
</evidence>
<sequence length="301" mass="32169">MAHRVTLPGVSRPRCAPPSITCTAKGSSDAPGSGPTPPTPPRRALLGGAASYAILSSLATRADPAVAYGLGNAPPPKTGGLFGRKQPRSEAEIRAIREEAERRREEREAEENPGELVTLPSGIQYRELDEGRADGKTACKGDTLYILYTVYRLAPGAYFKYSSGGTPIFLWSRGYGNEGQDDVGATYRFVLGDSDAVPSAVAPALVGMREGGRRRVLVPPQLGWTSDAVGPRPATFGAGRRLENHKEEPLLFEAELTRVRKSDEAPTEEDLAADLEPAGWSGVFKLPAPPSPFRDKLGETS</sequence>
<dbReference type="GO" id="GO:0003755">
    <property type="term" value="F:peptidyl-prolyl cis-trans isomerase activity"/>
    <property type="evidence" value="ECO:0007669"/>
    <property type="project" value="UniProtKB-KW"/>
</dbReference>
<dbReference type="AlphaFoldDB" id="C1EAS7"/>
<evidence type="ECO:0000256" key="5">
    <source>
        <dbReference type="PROSITE-ProRule" id="PRU00277"/>
    </source>
</evidence>
<dbReference type="EMBL" id="CP001328">
    <property type="protein sequence ID" value="ACO65256.1"/>
    <property type="molecule type" value="Genomic_DNA"/>
</dbReference>
<dbReference type="SUPFAM" id="SSF54534">
    <property type="entry name" value="FKBP-like"/>
    <property type="match status" value="1"/>
</dbReference>
<keyword evidence="3 5" id="KW-0697">Rotamase</keyword>
<dbReference type="OMA" id="GAYFKYS"/>
<dbReference type="STRING" id="296587.C1EAS7"/>
<proteinExistence type="predicted"/>
<protein>
    <recommendedName>
        <fullName evidence="2 5">peptidylprolyl isomerase</fullName>
        <ecNumber evidence="2 5">5.2.1.8</ecNumber>
    </recommendedName>
</protein>
<dbReference type="Pfam" id="PF00254">
    <property type="entry name" value="FKBP_C"/>
    <property type="match status" value="1"/>
</dbReference>
<dbReference type="PANTHER" id="PTHR43811:SF26">
    <property type="entry name" value="PEPTIDYL-PROLYL CIS-TRANS ISOMERASE FKBP16-1, CHLOROPLASTIC"/>
    <property type="match status" value="1"/>
</dbReference>
<evidence type="ECO:0000256" key="1">
    <source>
        <dbReference type="ARBA" id="ARBA00000971"/>
    </source>
</evidence>
<evidence type="ECO:0000256" key="3">
    <source>
        <dbReference type="ARBA" id="ARBA00023110"/>
    </source>
</evidence>
<dbReference type="GeneID" id="8244945"/>
<evidence type="ECO:0000256" key="4">
    <source>
        <dbReference type="ARBA" id="ARBA00023235"/>
    </source>
</evidence>
<dbReference type="Proteomes" id="UP000002009">
    <property type="component" value="Chromosome 7"/>
</dbReference>
<keyword evidence="9" id="KW-1185">Reference proteome</keyword>
<dbReference type="PROSITE" id="PS50059">
    <property type="entry name" value="FKBP_PPIASE"/>
    <property type="match status" value="1"/>
</dbReference>
<evidence type="ECO:0000256" key="2">
    <source>
        <dbReference type="ARBA" id="ARBA00013194"/>
    </source>
</evidence>
<dbReference type="EC" id="5.2.1.8" evidence="2 5"/>
<feature type="region of interest" description="Disordered" evidence="6">
    <location>
        <begin position="260"/>
        <end position="301"/>
    </location>
</feature>
<name>C1EAS7_MICCC</name>
<feature type="region of interest" description="Disordered" evidence="6">
    <location>
        <begin position="1"/>
        <end position="45"/>
    </location>
</feature>
<dbReference type="eggNOG" id="KOG0552">
    <property type="taxonomic scope" value="Eukaryota"/>
</dbReference>
<dbReference type="Gene3D" id="3.10.50.40">
    <property type="match status" value="1"/>
</dbReference>
<evidence type="ECO:0000313" key="9">
    <source>
        <dbReference type="Proteomes" id="UP000002009"/>
    </source>
</evidence>
<dbReference type="KEGG" id="mis:MICPUN_51040"/>
<dbReference type="InterPro" id="IPR046357">
    <property type="entry name" value="PPIase_dom_sf"/>
</dbReference>
<feature type="region of interest" description="Disordered" evidence="6">
    <location>
        <begin position="67"/>
        <end position="90"/>
    </location>
</feature>
<dbReference type="InParanoid" id="C1EAS7"/>
<accession>C1EAS7</accession>
<feature type="domain" description="PPIase FKBP-type" evidence="7">
    <location>
        <begin position="141"/>
        <end position="260"/>
    </location>
</feature>
<evidence type="ECO:0000256" key="6">
    <source>
        <dbReference type="SAM" id="MobiDB-lite"/>
    </source>
</evidence>